<evidence type="ECO:0000256" key="4">
    <source>
        <dbReference type="PROSITE-ProRule" id="PRU00134"/>
    </source>
</evidence>
<dbReference type="EMBL" id="JAUEPU010000009">
    <property type="protein sequence ID" value="KAK0499566.1"/>
    <property type="molecule type" value="Genomic_DNA"/>
</dbReference>
<dbReference type="InterPro" id="IPR002893">
    <property type="entry name" value="Znf_MYND"/>
</dbReference>
<keyword evidence="3" id="KW-0862">Zinc</keyword>
<keyword evidence="1" id="KW-0479">Metal-binding</keyword>
<evidence type="ECO:0000313" key="7">
    <source>
        <dbReference type="Proteomes" id="UP001175228"/>
    </source>
</evidence>
<sequence length="251" mass="29004">MVQLQLPILLHHVDDPKHPPKAKDSSFIIKSSSLINKHCHTCQKTPQQLGVDRAFQVCSRCKEDMYCSQNCQRENWSVHEHPCAKSKEKAIIFGNDPIRAARAARFVKWYEAFPKLDVFRQAALQALDIVNHPENVDCKALWLRLKLHPEYKQREAVDRYVLVEGAVLPRETVYAWKATDRQFLTEYIQAQNDVVKGRGELGVVPVSISEVDDNGRTLHRIWWILAFPFTHEQAKGILQVTKWGDVQWVSQ</sequence>
<dbReference type="GO" id="GO:0008270">
    <property type="term" value="F:zinc ion binding"/>
    <property type="evidence" value="ECO:0007669"/>
    <property type="project" value="UniProtKB-KW"/>
</dbReference>
<keyword evidence="2 4" id="KW-0863">Zinc-finger</keyword>
<accession>A0AA39QCY5</accession>
<evidence type="ECO:0000256" key="3">
    <source>
        <dbReference type="ARBA" id="ARBA00022833"/>
    </source>
</evidence>
<comment type="caution">
    <text evidence="6">The sequence shown here is derived from an EMBL/GenBank/DDBJ whole genome shotgun (WGS) entry which is preliminary data.</text>
</comment>
<evidence type="ECO:0000313" key="6">
    <source>
        <dbReference type="EMBL" id="KAK0499566.1"/>
    </source>
</evidence>
<feature type="domain" description="MYND-type" evidence="5">
    <location>
        <begin position="39"/>
        <end position="83"/>
    </location>
</feature>
<dbReference type="AlphaFoldDB" id="A0AA39QCY5"/>
<reference evidence="6" key="1">
    <citation type="submission" date="2023-06" db="EMBL/GenBank/DDBJ databases">
        <authorList>
            <consortium name="Lawrence Berkeley National Laboratory"/>
            <person name="Ahrendt S."/>
            <person name="Sahu N."/>
            <person name="Indic B."/>
            <person name="Wong-Bajracharya J."/>
            <person name="Merenyi Z."/>
            <person name="Ke H.-M."/>
            <person name="Monk M."/>
            <person name="Kocsube S."/>
            <person name="Drula E."/>
            <person name="Lipzen A."/>
            <person name="Balint B."/>
            <person name="Henrissat B."/>
            <person name="Andreopoulos B."/>
            <person name="Martin F.M."/>
            <person name="Harder C.B."/>
            <person name="Rigling D."/>
            <person name="Ford K.L."/>
            <person name="Foster G.D."/>
            <person name="Pangilinan J."/>
            <person name="Papanicolaou A."/>
            <person name="Barry K."/>
            <person name="LaButti K."/>
            <person name="Viragh M."/>
            <person name="Koriabine M."/>
            <person name="Yan M."/>
            <person name="Riley R."/>
            <person name="Champramary S."/>
            <person name="Plett K.L."/>
            <person name="Tsai I.J."/>
            <person name="Slot J."/>
            <person name="Sipos G."/>
            <person name="Plett J."/>
            <person name="Nagy L.G."/>
            <person name="Grigoriev I.V."/>
        </authorList>
    </citation>
    <scope>NUCLEOTIDE SEQUENCE</scope>
    <source>
        <strain evidence="6">HWK02</strain>
    </source>
</reference>
<evidence type="ECO:0000259" key="5">
    <source>
        <dbReference type="PROSITE" id="PS50865"/>
    </source>
</evidence>
<name>A0AA39QCY5_9AGAR</name>
<protein>
    <recommendedName>
        <fullName evidence="5">MYND-type domain-containing protein</fullName>
    </recommendedName>
</protein>
<dbReference type="Proteomes" id="UP001175228">
    <property type="component" value="Unassembled WGS sequence"/>
</dbReference>
<dbReference type="PROSITE" id="PS50865">
    <property type="entry name" value="ZF_MYND_2"/>
    <property type="match status" value="1"/>
</dbReference>
<dbReference type="Pfam" id="PF01753">
    <property type="entry name" value="zf-MYND"/>
    <property type="match status" value="1"/>
</dbReference>
<keyword evidence="7" id="KW-1185">Reference proteome</keyword>
<evidence type="ECO:0000256" key="2">
    <source>
        <dbReference type="ARBA" id="ARBA00022771"/>
    </source>
</evidence>
<evidence type="ECO:0000256" key="1">
    <source>
        <dbReference type="ARBA" id="ARBA00022723"/>
    </source>
</evidence>
<dbReference type="Gene3D" id="6.10.140.2220">
    <property type="match status" value="1"/>
</dbReference>
<gene>
    <name evidence="6" type="ORF">EDD18DRAFT_856010</name>
</gene>
<dbReference type="SUPFAM" id="SSF144232">
    <property type="entry name" value="HIT/MYND zinc finger-like"/>
    <property type="match status" value="1"/>
</dbReference>
<proteinExistence type="predicted"/>
<organism evidence="6 7">
    <name type="scientific">Armillaria luteobubalina</name>
    <dbReference type="NCBI Taxonomy" id="153913"/>
    <lineage>
        <taxon>Eukaryota</taxon>
        <taxon>Fungi</taxon>
        <taxon>Dikarya</taxon>
        <taxon>Basidiomycota</taxon>
        <taxon>Agaricomycotina</taxon>
        <taxon>Agaricomycetes</taxon>
        <taxon>Agaricomycetidae</taxon>
        <taxon>Agaricales</taxon>
        <taxon>Marasmiineae</taxon>
        <taxon>Physalacriaceae</taxon>
        <taxon>Armillaria</taxon>
    </lineage>
</organism>